<dbReference type="RefSeq" id="WP_119100822.1">
    <property type="nucleotide sequence ID" value="NZ_QXMJ01000115.1"/>
</dbReference>
<organism evidence="1 2">
    <name type="scientific">Streptomyces sporangiiformans</name>
    <dbReference type="NCBI Taxonomy" id="2315329"/>
    <lineage>
        <taxon>Bacteria</taxon>
        <taxon>Bacillati</taxon>
        <taxon>Actinomycetota</taxon>
        <taxon>Actinomycetes</taxon>
        <taxon>Kitasatosporales</taxon>
        <taxon>Streptomycetaceae</taxon>
        <taxon>Streptomyces</taxon>
    </lineage>
</organism>
<reference evidence="1 2" key="1">
    <citation type="submission" date="2019-06" db="EMBL/GenBank/DDBJ databases">
        <title>Streptomyces sporangiiformans sp. nov., a novel actinomycete isolated from soil in Mount Song.</title>
        <authorList>
            <person name="Han L."/>
        </authorList>
    </citation>
    <scope>NUCLEOTIDE SEQUENCE [LARGE SCALE GENOMIC DNA]</scope>
    <source>
        <strain evidence="1 2">NEAU-SSA 1</strain>
    </source>
</reference>
<name>A0A505DMH8_9ACTN</name>
<keyword evidence="2" id="KW-1185">Reference proteome</keyword>
<protein>
    <submittedName>
        <fullName evidence="1">Uncharacterized protein</fullName>
    </submittedName>
</protein>
<gene>
    <name evidence="1" type="ORF">FGD71_014335</name>
</gene>
<evidence type="ECO:0000313" key="2">
    <source>
        <dbReference type="Proteomes" id="UP000317378"/>
    </source>
</evidence>
<dbReference type="AlphaFoldDB" id="A0A505DMH8"/>
<dbReference type="EMBL" id="VCHX02000115">
    <property type="protein sequence ID" value="TPQ21609.1"/>
    <property type="molecule type" value="Genomic_DNA"/>
</dbReference>
<comment type="caution">
    <text evidence="1">The sequence shown here is derived from an EMBL/GenBank/DDBJ whole genome shotgun (WGS) entry which is preliminary data.</text>
</comment>
<accession>A0A505DMH8</accession>
<dbReference type="OrthoDB" id="9806213at2"/>
<sequence>MSTKNVGGGNGDVILQVRQVKQALRTIYLDPGLVDDSDLEGMPANQQEPRLLSRALTAQAVRMVTGFSPREAALTVIDGVADS</sequence>
<dbReference type="Proteomes" id="UP000317378">
    <property type="component" value="Unassembled WGS sequence"/>
</dbReference>
<evidence type="ECO:0000313" key="1">
    <source>
        <dbReference type="EMBL" id="TPQ21609.1"/>
    </source>
</evidence>
<proteinExistence type="predicted"/>